<dbReference type="SUPFAM" id="SSF53850">
    <property type="entry name" value="Periplasmic binding protein-like II"/>
    <property type="match status" value="1"/>
</dbReference>
<dbReference type="AlphaFoldDB" id="A0A1I0JP16"/>
<dbReference type="NCBIfam" id="NF037995">
    <property type="entry name" value="TRAP_S1"/>
    <property type="match status" value="1"/>
</dbReference>
<dbReference type="GO" id="GO:0030288">
    <property type="term" value="C:outer membrane-bounded periplasmic space"/>
    <property type="evidence" value="ECO:0007669"/>
    <property type="project" value="InterPro"/>
</dbReference>
<proteinExistence type="predicted"/>
<dbReference type="STRING" id="460384.SAMN05216313_13334"/>
<gene>
    <name evidence="3" type="ORF">SAMN05216313_13334</name>
</gene>
<dbReference type="InterPro" id="IPR038404">
    <property type="entry name" value="TRAP_DctP_sf"/>
</dbReference>
<feature type="region of interest" description="Disordered" evidence="2">
    <location>
        <begin position="26"/>
        <end position="46"/>
    </location>
</feature>
<dbReference type="EMBL" id="FOIM01000033">
    <property type="protein sequence ID" value="SEU12256.1"/>
    <property type="molecule type" value="Genomic_DNA"/>
</dbReference>
<dbReference type="GO" id="GO:0055085">
    <property type="term" value="P:transmembrane transport"/>
    <property type="evidence" value="ECO:0007669"/>
    <property type="project" value="InterPro"/>
</dbReference>
<dbReference type="InterPro" id="IPR018389">
    <property type="entry name" value="DctP_fam"/>
</dbReference>
<dbReference type="Proteomes" id="UP000198508">
    <property type="component" value="Unassembled WGS sequence"/>
</dbReference>
<evidence type="ECO:0000313" key="3">
    <source>
        <dbReference type="EMBL" id="SEU12256.1"/>
    </source>
</evidence>
<keyword evidence="3" id="KW-0675">Receptor</keyword>
<keyword evidence="1" id="KW-0732">Signal</keyword>
<name>A0A1I0JP16_9FIRM</name>
<reference evidence="4" key="1">
    <citation type="submission" date="2016-10" db="EMBL/GenBank/DDBJ databases">
        <authorList>
            <person name="Varghese N."/>
            <person name="Submissions S."/>
        </authorList>
    </citation>
    <scope>NUCLEOTIDE SEQUENCE [LARGE SCALE GENOMIC DNA]</scope>
    <source>
        <strain evidence="4">NLAE-zl-G277</strain>
    </source>
</reference>
<dbReference type="NCBIfam" id="TIGR00787">
    <property type="entry name" value="dctP"/>
    <property type="match status" value="1"/>
</dbReference>
<dbReference type="GO" id="GO:0030246">
    <property type="term" value="F:carbohydrate binding"/>
    <property type="evidence" value="ECO:0007669"/>
    <property type="project" value="TreeGrafter"/>
</dbReference>
<dbReference type="Pfam" id="PF03480">
    <property type="entry name" value="DctP"/>
    <property type="match status" value="1"/>
</dbReference>
<dbReference type="Gene3D" id="3.40.190.170">
    <property type="entry name" value="Bacterial extracellular solute-binding protein, family 7"/>
    <property type="match status" value="1"/>
</dbReference>
<evidence type="ECO:0000256" key="2">
    <source>
        <dbReference type="SAM" id="MobiDB-lite"/>
    </source>
</evidence>
<dbReference type="PANTHER" id="PTHR33376">
    <property type="match status" value="1"/>
</dbReference>
<accession>A0A1I0JP16</accession>
<evidence type="ECO:0000256" key="1">
    <source>
        <dbReference type="ARBA" id="ARBA00022729"/>
    </source>
</evidence>
<keyword evidence="4" id="KW-1185">Reference proteome</keyword>
<dbReference type="CDD" id="cd13671">
    <property type="entry name" value="PBP2_TRAP_SBP_like_3"/>
    <property type="match status" value="1"/>
</dbReference>
<dbReference type="PANTHER" id="PTHR33376:SF2">
    <property type="entry name" value="DICARBOXYLATE-BINDING PERIPLASMIC PROTEIN"/>
    <property type="match status" value="1"/>
</dbReference>
<dbReference type="InterPro" id="IPR004682">
    <property type="entry name" value="TRAP_DctP"/>
</dbReference>
<sequence>MFLAGAAGPGWDCPGFRFVRRSDEFGGTRDGSGDIEAEGELAGAGEGGRGAVKTKMAVFLLCGAALLTACAGARGGKADSVVPEFVLTYAENQAEDYPTTQGAYKFAELVNQRTNGKIEIQVNAGGTLGDERSVIEQLMFGGVDFARVSLSPLAEFVPKLNVLQMPYLYTGPEHMWRVLEGKIGDDFMNSFGDSNLIPLSWYDAGARNFYNSVRPIETLEDIRGMNIRVQESELMVDTIKALGANPVPMAYGDVYSGLQTGKIDGAENNWPSYESTRHYEVAGYYTIDEHTRVPELQLVAQSTWDKLSPEYQNIIRECAQESAVYERKLWQEREKISEKKIREAGCVITELSAEEKARFQDAVSPMYELYCADYVDIIDQIVAAGK</sequence>
<protein>
    <submittedName>
        <fullName evidence="3">Tripartite ATP-independent transporter solute receptor, DctP family</fullName>
    </submittedName>
</protein>
<evidence type="ECO:0000313" key="4">
    <source>
        <dbReference type="Proteomes" id="UP000198508"/>
    </source>
</evidence>
<organism evidence="3 4">
    <name type="scientific">Enterocloster lavalensis</name>
    <dbReference type="NCBI Taxonomy" id="460384"/>
    <lineage>
        <taxon>Bacteria</taxon>
        <taxon>Bacillati</taxon>
        <taxon>Bacillota</taxon>
        <taxon>Clostridia</taxon>
        <taxon>Lachnospirales</taxon>
        <taxon>Lachnospiraceae</taxon>
        <taxon>Enterocloster</taxon>
    </lineage>
</organism>